<dbReference type="Proteomes" id="UP000612282">
    <property type="component" value="Unassembled WGS sequence"/>
</dbReference>
<dbReference type="EMBL" id="BOMG01000060">
    <property type="protein sequence ID" value="GID56618.1"/>
    <property type="molecule type" value="Genomic_DNA"/>
</dbReference>
<feature type="domain" description="Pyrrolo-quinoline quinone repeat" evidence="1">
    <location>
        <begin position="47"/>
        <end position="144"/>
    </location>
</feature>
<evidence type="ECO:0000259" key="1">
    <source>
        <dbReference type="Pfam" id="PF13360"/>
    </source>
</evidence>
<dbReference type="SUPFAM" id="SSF50998">
    <property type="entry name" value="Quinoprotein alcohol dehydrogenase-like"/>
    <property type="match status" value="1"/>
</dbReference>
<dbReference type="InterPro" id="IPR015943">
    <property type="entry name" value="WD40/YVTN_repeat-like_dom_sf"/>
</dbReference>
<dbReference type="PANTHER" id="PTHR34512:SF30">
    <property type="entry name" value="OUTER MEMBRANE PROTEIN ASSEMBLY FACTOR BAMB"/>
    <property type="match status" value="1"/>
</dbReference>
<dbReference type="InterPro" id="IPR002372">
    <property type="entry name" value="PQQ_rpt_dom"/>
</dbReference>
<dbReference type="Pfam" id="PF13360">
    <property type="entry name" value="PQQ_2"/>
    <property type="match status" value="2"/>
</dbReference>
<name>A0ABQ3XDQ3_9ACTN</name>
<comment type="caution">
    <text evidence="2">The sequence shown here is derived from an EMBL/GenBank/DDBJ whole genome shotgun (WGS) entry which is preliminary data.</text>
</comment>
<dbReference type="InterPro" id="IPR018391">
    <property type="entry name" value="PQQ_b-propeller_rpt"/>
</dbReference>
<gene>
    <name evidence="2" type="ORF">Aco03nite_050220</name>
</gene>
<reference evidence="2 3" key="1">
    <citation type="submission" date="2021-01" db="EMBL/GenBank/DDBJ databases">
        <title>Whole genome shotgun sequence of Actinoplanes couchii NBRC 106145.</title>
        <authorList>
            <person name="Komaki H."/>
            <person name="Tamura T."/>
        </authorList>
    </citation>
    <scope>NUCLEOTIDE SEQUENCE [LARGE SCALE GENOMIC DNA]</scope>
    <source>
        <strain evidence="2 3">NBRC 106145</strain>
    </source>
</reference>
<dbReference type="SMART" id="SM00564">
    <property type="entry name" value="PQQ"/>
    <property type="match status" value="3"/>
</dbReference>
<evidence type="ECO:0000313" key="3">
    <source>
        <dbReference type="Proteomes" id="UP000612282"/>
    </source>
</evidence>
<sequence>MVIATIIGIAPPLASWGHDGFGPGNTRYNPDETVINERSVNRLAPRWTVTPAPGRPGCEPAPGAPRAVGDRIYLLEAGGVAAYHAITGKRLWRNTGFSRISAGPIVAGGLVLVAGTACESASDYDGALIALDAATGVQRWRRTAAWTVDTAVADAGAVVTSGECGTCDDARYGVNAYRLDDGTPLWTHPNETLAGPVSAAGTVLLRRTTGRLDTRAGRITTGTPVWSTGLKPAAVAANPAGTQFYLRSDLGLAAHAATDGRRLWNIPKESGELAADGRRVYVASAGRVNTYDAGTGRLLWTRALTQPRDPVRAGGLLYLVTGAGTLTILRPGDGTVVRSRTVYSALTTHVVPAGGRLLTTQRKVIRAYEPG</sequence>
<organism evidence="2 3">
    <name type="scientific">Actinoplanes couchii</name>
    <dbReference type="NCBI Taxonomy" id="403638"/>
    <lineage>
        <taxon>Bacteria</taxon>
        <taxon>Bacillati</taxon>
        <taxon>Actinomycetota</taxon>
        <taxon>Actinomycetes</taxon>
        <taxon>Micromonosporales</taxon>
        <taxon>Micromonosporaceae</taxon>
        <taxon>Actinoplanes</taxon>
    </lineage>
</organism>
<feature type="domain" description="Pyrrolo-quinoline quinone repeat" evidence="1">
    <location>
        <begin position="174"/>
        <end position="308"/>
    </location>
</feature>
<keyword evidence="3" id="KW-1185">Reference proteome</keyword>
<dbReference type="PANTHER" id="PTHR34512">
    <property type="entry name" value="CELL SURFACE PROTEIN"/>
    <property type="match status" value="1"/>
</dbReference>
<accession>A0ABQ3XDQ3</accession>
<evidence type="ECO:0000313" key="2">
    <source>
        <dbReference type="EMBL" id="GID56618.1"/>
    </source>
</evidence>
<dbReference type="Gene3D" id="2.130.10.10">
    <property type="entry name" value="YVTN repeat-like/Quinoprotein amine dehydrogenase"/>
    <property type="match status" value="1"/>
</dbReference>
<dbReference type="InterPro" id="IPR011047">
    <property type="entry name" value="Quinoprotein_ADH-like_sf"/>
</dbReference>
<proteinExistence type="predicted"/>
<protein>
    <recommendedName>
        <fullName evidence="1">Pyrrolo-quinoline quinone repeat domain-containing protein</fullName>
    </recommendedName>
</protein>